<dbReference type="InterPro" id="IPR026406">
    <property type="entry name" value="Ver/Plancto_CHP"/>
</dbReference>
<evidence type="ECO:0000313" key="2">
    <source>
        <dbReference type="Proteomes" id="UP000317778"/>
    </source>
</evidence>
<evidence type="ECO:0000313" key="1">
    <source>
        <dbReference type="EMBL" id="TKJ43629.1"/>
    </source>
</evidence>
<dbReference type="EMBL" id="NJBO01000003">
    <property type="protein sequence ID" value="TKJ43629.1"/>
    <property type="molecule type" value="Genomic_DNA"/>
</dbReference>
<dbReference type="NCBIfam" id="TIGR04138">
    <property type="entry name" value="Plancto_Ver_chp"/>
    <property type="match status" value="1"/>
</dbReference>
<protein>
    <submittedName>
        <fullName evidence="1">Uncharacterized protein</fullName>
    </submittedName>
</protein>
<organism evidence="1 2">
    <name type="scientific">candidate division TA06 bacterium B3_TA06</name>
    <dbReference type="NCBI Taxonomy" id="2012487"/>
    <lineage>
        <taxon>Bacteria</taxon>
        <taxon>Bacteria division TA06</taxon>
    </lineage>
</organism>
<comment type="caution">
    <text evidence="1">The sequence shown here is derived from an EMBL/GenBank/DDBJ whole genome shotgun (WGS) entry which is preliminary data.</text>
</comment>
<dbReference type="AlphaFoldDB" id="A0A532V8U9"/>
<reference evidence="1 2" key="1">
    <citation type="submission" date="2017-06" db="EMBL/GenBank/DDBJ databases">
        <title>Novel microbial phyla capable of carbon fixation and sulfur reduction in deep-sea sediments.</title>
        <authorList>
            <person name="Huang J."/>
            <person name="Baker B."/>
            <person name="Wang Y."/>
        </authorList>
    </citation>
    <scope>NUCLEOTIDE SEQUENCE [LARGE SCALE GENOMIC DNA]</scope>
    <source>
        <strain evidence="1">B3_TA06</strain>
    </source>
</reference>
<accession>A0A532V8U9</accession>
<dbReference type="Proteomes" id="UP000317778">
    <property type="component" value="Unassembled WGS sequence"/>
</dbReference>
<sequence>MNNQLQRLTRLAEILGRDRRYKLEAYLFVIEALHHELKRLGVDSPDKRRHLTARELLEGIRTLGWERYGRLAKQVFESWGVRSTRDFGEIVFNLIEAGEFTKTDEDRKEDFVGVFDFDRDLVNAYPLGDASKD</sequence>
<proteinExistence type="predicted"/>
<gene>
    <name evidence="1" type="ORF">CEE36_02805</name>
</gene>
<name>A0A532V8U9_UNCT6</name>